<dbReference type="Pfam" id="PF17384">
    <property type="entry name" value="DUF150_C"/>
    <property type="match status" value="1"/>
</dbReference>
<gene>
    <name evidence="3 6" type="primary">rimP</name>
    <name evidence="6" type="ORF">HCN83_01790</name>
</gene>
<name>A0A969PP05_9BACI</name>
<dbReference type="GO" id="GO:0005829">
    <property type="term" value="C:cytosol"/>
    <property type="evidence" value="ECO:0007669"/>
    <property type="project" value="TreeGrafter"/>
</dbReference>
<evidence type="ECO:0000256" key="1">
    <source>
        <dbReference type="ARBA" id="ARBA00022490"/>
    </source>
</evidence>
<dbReference type="SUPFAM" id="SSF75420">
    <property type="entry name" value="YhbC-like, N-terminal domain"/>
    <property type="match status" value="1"/>
</dbReference>
<dbReference type="Pfam" id="PF02576">
    <property type="entry name" value="RimP_N"/>
    <property type="match status" value="1"/>
</dbReference>
<protein>
    <recommendedName>
        <fullName evidence="3">Ribosome maturation factor RimP</fullName>
    </recommendedName>
</protein>
<dbReference type="InterPro" id="IPR028989">
    <property type="entry name" value="RimP_N"/>
</dbReference>
<dbReference type="GO" id="GO:0006412">
    <property type="term" value="P:translation"/>
    <property type="evidence" value="ECO:0007669"/>
    <property type="project" value="TreeGrafter"/>
</dbReference>
<dbReference type="RefSeq" id="WP_168004602.1">
    <property type="nucleotide sequence ID" value="NZ_JAATHJ010000002.1"/>
</dbReference>
<comment type="similarity">
    <text evidence="3">Belongs to the RimP family.</text>
</comment>
<evidence type="ECO:0000259" key="5">
    <source>
        <dbReference type="Pfam" id="PF17384"/>
    </source>
</evidence>
<dbReference type="FunFam" id="3.30.300.70:FF:000001">
    <property type="entry name" value="Ribosome maturation factor RimP"/>
    <property type="match status" value="1"/>
</dbReference>
<keyword evidence="1 3" id="KW-0963">Cytoplasm</keyword>
<dbReference type="InterPro" id="IPR003728">
    <property type="entry name" value="Ribosome_maturation_RimP"/>
</dbReference>
<dbReference type="Gene3D" id="2.30.30.180">
    <property type="entry name" value="Ribosome maturation factor RimP, C-terminal domain"/>
    <property type="match status" value="1"/>
</dbReference>
<evidence type="ECO:0000313" key="7">
    <source>
        <dbReference type="Proteomes" id="UP000752012"/>
    </source>
</evidence>
<accession>A0A969PP05</accession>
<dbReference type="InterPro" id="IPR028998">
    <property type="entry name" value="RimP_C"/>
</dbReference>
<evidence type="ECO:0000256" key="3">
    <source>
        <dbReference type="HAMAP-Rule" id="MF_01077"/>
    </source>
</evidence>
<comment type="caution">
    <text evidence="6">The sequence shown here is derived from an EMBL/GenBank/DDBJ whole genome shotgun (WGS) entry which is preliminary data.</text>
</comment>
<evidence type="ECO:0000259" key="4">
    <source>
        <dbReference type="Pfam" id="PF02576"/>
    </source>
</evidence>
<dbReference type="HAMAP" id="MF_01077">
    <property type="entry name" value="RimP"/>
    <property type="match status" value="1"/>
</dbReference>
<dbReference type="PANTHER" id="PTHR33867">
    <property type="entry name" value="RIBOSOME MATURATION FACTOR RIMP"/>
    <property type="match status" value="1"/>
</dbReference>
<evidence type="ECO:0000256" key="2">
    <source>
        <dbReference type="ARBA" id="ARBA00022517"/>
    </source>
</evidence>
<dbReference type="SUPFAM" id="SSF74942">
    <property type="entry name" value="YhbC-like, C-terminal domain"/>
    <property type="match status" value="1"/>
</dbReference>
<dbReference type="AlphaFoldDB" id="A0A969PP05"/>
<organism evidence="6 7">
    <name type="scientific">Alkalicoccus luteus</name>
    <dbReference type="NCBI Taxonomy" id="1237094"/>
    <lineage>
        <taxon>Bacteria</taxon>
        <taxon>Bacillati</taxon>
        <taxon>Bacillota</taxon>
        <taxon>Bacilli</taxon>
        <taxon>Bacillales</taxon>
        <taxon>Bacillaceae</taxon>
        <taxon>Alkalicoccus</taxon>
    </lineage>
</organism>
<comment type="subcellular location">
    <subcellularLocation>
        <location evidence="3">Cytoplasm</location>
    </subcellularLocation>
</comment>
<dbReference type="NCBIfam" id="NF000928">
    <property type="entry name" value="PRK00092.1-2"/>
    <property type="match status" value="1"/>
</dbReference>
<reference evidence="6 7" key="1">
    <citation type="submission" date="2020-03" db="EMBL/GenBank/DDBJ databases">
        <title>Assessment of the enzymatic potential of alkaline-tolerant lipase obtained from Bacillus luteus H11 (technogenic soil) for the bioremediation of saline soils contaminated with petroleum substances.</title>
        <authorList>
            <person name="Kalwasinska A."/>
        </authorList>
    </citation>
    <scope>NUCLEOTIDE SEQUENCE [LARGE SCALE GENOMIC DNA]</scope>
    <source>
        <strain evidence="6 7">H11</strain>
    </source>
</reference>
<dbReference type="GO" id="GO:0000028">
    <property type="term" value="P:ribosomal small subunit assembly"/>
    <property type="evidence" value="ECO:0007669"/>
    <property type="project" value="TreeGrafter"/>
</dbReference>
<dbReference type="InterPro" id="IPR035956">
    <property type="entry name" value="RimP_N_sf"/>
</dbReference>
<evidence type="ECO:0000313" key="6">
    <source>
        <dbReference type="EMBL" id="NJP36314.1"/>
    </source>
</evidence>
<feature type="domain" description="Ribosome maturation factor RimP C-terminal" evidence="5">
    <location>
        <begin position="87"/>
        <end position="154"/>
    </location>
</feature>
<proteinExistence type="inferred from homology"/>
<comment type="function">
    <text evidence="3">Required for maturation of 30S ribosomal subunits.</text>
</comment>
<keyword evidence="2 3" id="KW-0690">Ribosome biogenesis</keyword>
<dbReference type="PANTHER" id="PTHR33867:SF1">
    <property type="entry name" value="RIBOSOME MATURATION FACTOR RIMP"/>
    <property type="match status" value="1"/>
</dbReference>
<sequence length="156" mass="17665">MSRSIQQSVEQLAAPILEELKLELVDVEFQKEGKNWFLRVFIDSENGVDLDDCTKVSERLSESLDNNDPIEQAYYLEVSSPGAERPLKKKQDIEKAVGKNVHVTTYAPVEGEKVFEGELKQFEAETLHIAVKEKHKKVVKQVPYAQVAKARLAVIL</sequence>
<dbReference type="Gene3D" id="3.30.300.70">
    <property type="entry name" value="RimP-like superfamily, N-terminal"/>
    <property type="match status" value="1"/>
</dbReference>
<dbReference type="InterPro" id="IPR036847">
    <property type="entry name" value="RimP_C_sf"/>
</dbReference>
<dbReference type="Proteomes" id="UP000752012">
    <property type="component" value="Unassembled WGS sequence"/>
</dbReference>
<dbReference type="CDD" id="cd01734">
    <property type="entry name" value="YlxS_C"/>
    <property type="match status" value="1"/>
</dbReference>
<feature type="domain" description="Ribosome maturation factor RimP N-terminal" evidence="4">
    <location>
        <begin position="13"/>
        <end position="84"/>
    </location>
</feature>
<keyword evidence="7" id="KW-1185">Reference proteome</keyword>
<dbReference type="EMBL" id="JAATHJ010000002">
    <property type="protein sequence ID" value="NJP36314.1"/>
    <property type="molecule type" value="Genomic_DNA"/>
</dbReference>